<accession>A0A109HRM1</accession>
<protein>
    <submittedName>
        <fullName evidence="1">Uncharacterized protein</fullName>
    </submittedName>
</protein>
<evidence type="ECO:0000313" key="1">
    <source>
        <dbReference type="EMBL" id="KWV17128.1"/>
    </source>
</evidence>
<reference evidence="1 2" key="1">
    <citation type="submission" date="2015-11" db="EMBL/GenBank/DDBJ databases">
        <title>Long Read and Single Molecule DNA Sequencing Simplifies Genome Assembly and TAL Effector Gene Analysis of Xanthomonas translucens.</title>
        <authorList>
            <person name="Peng Z."/>
            <person name="Hu Y."/>
            <person name="Xie J."/>
            <person name="Potnis N."/>
            <person name="Akhunova A."/>
            <person name="Jones J."/>
            <person name="Liu Z."/>
            <person name="White F."/>
            <person name="Liu S."/>
        </authorList>
    </citation>
    <scope>NUCLEOTIDE SEQUENCE [LARGE SCALE GENOMIC DNA]</scope>
    <source>
        <strain evidence="1 2">B1</strain>
    </source>
</reference>
<organism evidence="1 2">
    <name type="scientific">Xanthomonas campestris pv. translucens</name>
    <dbReference type="NCBI Taxonomy" id="343"/>
    <lineage>
        <taxon>Bacteria</taxon>
        <taxon>Pseudomonadati</taxon>
        <taxon>Pseudomonadota</taxon>
        <taxon>Gammaproteobacteria</taxon>
        <taxon>Lysobacterales</taxon>
        <taxon>Lysobacteraceae</taxon>
        <taxon>Xanthomonas</taxon>
        <taxon>Xanthomonas translucens group</taxon>
    </lineage>
</organism>
<comment type="caution">
    <text evidence="1">The sequence shown here is derived from an EMBL/GenBank/DDBJ whole genome shotgun (WGS) entry which is preliminary data.</text>
</comment>
<dbReference type="AlphaFoldDB" id="A0A109HRM1"/>
<gene>
    <name evidence="1" type="ORF">ATB53_00155</name>
</gene>
<sequence>MRITIIAQRSDAALSVFCAADVLTINGEAFDFGPLPDGCELPHGAVSSPFVVGPVRREGGVVSLALAFPYAADEEAWEPRTLDLDSGEVKP</sequence>
<dbReference type="OrthoDB" id="8373799at2"/>
<name>A0A109HRM1_XANCT</name>
<evidence type="ECO:0000313" key="2">
    <source>
        <dbReference type="Proteomes" id="UP000055854"/>
    </source>
</evidence>
<proteinExistence type="predicted"/>
<dbReference type="EMBL" id="LNTA01000001">
    <property type="protein sequence ID" value="KWV17128.1"/>
    <property type="molecule type" value="Genomic_DNA"/>
</dbReference>
<dbReference type="RefSeq" id="WP_060747600.1">
    <property type="nucleotide sequence ID" value="NZ_LNTA01000001.1"/>
</dbReference>
<dbReference type="Proteomes" id="UP000055854">
    <property type="component" value="Unassembled WGS sequence"/>
</dbReference>